<evidence type="ECO:0000313" key="3">
    <source>
        <dbReference type="EMBL" id="MDL5158607.1"/>
    </source>
</evidence>
<name>A0ABT7MF43_9PSEU</name>
<reference evidence="3 4" key="1">
    <citation type="submission" date="2023-06" db="EMBL/GenBank/DDBJ databases">
        <title>Actinomycetospora Odt1-22.</title>
        <authorList>
            <person name="Supong K."/>
        </authorList>
    </citation>
    <scope>NUCLEOTIDE SEQUENCE [LARGE SCALE GENOMIC DNA]</scope>
    <source>
        <strain evidence="3 4">Odt1-22</strain>
    </source>
</reference>
<keyword evidence="2" id="KW-0472">Membrane</keyword>
<sequence>MARSVLGKRTRQFLVFLHVVVSLGWMGAGAANVVLSMTAWLTDDPVVARVCYQMTWSMEEYLIIPGAFSALGTGVLLSLLTPWGLAKYWWVLVKLVLTVGIIVYSTLYIGVWSIESIEATTAGSPVSPVATHLALGPLPSLAAFLLMTWASVAKPWGKTPWFRRTSVSRGAGRRTRAAAARPVPTGTGVATPVVEKPRSGQAAGEEAEPAEPAEPVGAGAAEERGAAMA</sequence>
<evidence type="ECO:0000313" key="4">
    <source>
        <dbReference type="Proteomes" id="UP001231924"/>
    </source>
</evidence>
<dbReference type="Proteomes" id="UP001231924">
    <property type="component" value="Unassembled WGS sequence"/>
</dbReference>
<protein>
    <recommendedName>
        <fullName evidence="5">DUF2269 domain-containing protein</fullName>
    </recommendedName>
</protein>
<dbReference type="EMBL" id="JASVWF010000005">
    <property type="protein sequence ID" value="MDL5158607.1"/>
    <property type="molecule type" value="Genomic_DNA"/>
</dbReference>
<organism evidence="3 4">
    <name type="scientific">Actinomycetospora termitidis</name>
    <dbReference type="NCBI Taxonomy" id="3053470"/>
    <lineage>
        <taxon>Bacteria</taxon>
        <taxon>Bacillati</taxon>
        <taxon>Actinomycetota</taxon>
        <taxon>Actinomycetes</taxon>
        <taxon>Pseudonocardiales</taxon>
        <taxon>Pseudonocardiaceae</taxon>
        <taxon>Actinomycetospora</taxon>
    </lineage>
</organism>
<dbReference type="RefSeq" id="WP_286055146.1">
    <property type="nucleotide sequence ID" value="NZ_JASVWF010000005.1"/>
</dbReference>
<evidence type="ECO:0000256" key="2">
    <source>
        <dbReference type="SAM" id="Phobius"/>
    </source>
</evidence>
<feature type="region of interest" description="Disordered" evidence="1">
    <location>
        <begin position="167"/>
        <end position="229"/>
    </location>
</feature>
<comment type="caution">
    <text evidence="3">The sequence shown here is derived from an EMBL/GenBank/DDBJ whole genome shotgun (WGS) entry which is preliminary data.</text>
</comment>
<keyword evidence="4" id="KW-1185">Reference proteome</keyword>
<feature type="transmembrane region" description="Helical" evidence="2">
    <location>
        <begin position="61"/>
        <end position="80"/>
    </location>
</feature>
<keyword evidence="2" id="KW-0812">Transmembrane</keyword>
<evidence type="ECO:0000256" key="1">
    <source>
        <dbReference type="SAM" id="MobiDB-lite"/>
    </source>
</evidence>
<feature type="compositionally biased region" description="Low complexity" evidence="1">
    <location>
        <begin position="177"/>
        <end position="194"/>
    </location>
</feature>
<accession>A0ABT7MF43</accession>
<feature type="transmembrane region" description="Helical" evidence="2">
    <location>
        <begin position="12"/>
        <end position="41"/>
    </location>
</feature>
<gene>
    <name evidence="3" type="ORF">QRT03_21750</name>
</gene>
<feature type="transmembrane region" description="Helical" evidence="2">
    <location>
        <begin position="134"/>
        <end position="153"/>
    </location>
</feature>
<keyword evidence="2" id="KW-1133">Transmembrane helix</keyword>
<evidence type="ECO:0008006" key="5">
    <source>
        <dbReference type="Google" id="ProtNLM"/>
    </source>
</evidence>
<proteinExistence type="predicted"/>
<feature type="transmembrane region" description="Helical" evidence="2">
    <location>
        <begin position="92"/>
        <end position="114"/>
    </location>
</feature>